<feature type="transmembrane region" description="Helical" evidence="1">
    <location>
        <begin position="167"/>
        <end position="185"/>
    </location>
</feature>
<feature type="transmembrane region" description="Helical" evidence="1">
    <location>
        <begin position="98"/>
        <end position="117"/>
    </location>
</feature>
<feature type="transmembrane region" description="Helical" evidence="1">
    <location>
        <begin position="129"/>
        <end position="147"/>
    </location>
</feature>
<name>A0A9P6JF64_9FUNG</name>
<dbReference type="EMBL" id="JAAAHW010005371">
    <property type="protein sequence ID" value="KAF9969004.1"/>
    <property type="molecule type" value="Genomic_DNA"/>
</dbReference>
<feature type="transmembrane region" description="Helical" evidence="1">
    <location>
        <begin position="12"/>
        <end position="32"/>
    </location>
</feature>
<sequence length="203" mass="23033">MQPVVLKTLNVITYIIMVTTAALHWELLSSIYYDRPNYLRGTQYSMILPGIVFVLLAGFSIAQWRDSAYDYVMDAIEYNLFASNLVITTWVFTWKLEWLVVSQILVIINAIFIGRLFMKKQSFTATSLIDYIFVHLPFSIYAGLVWVNVFQSFFSSFTTKEAGPDSWAAIGAAGSIVFMLIIANYQAQFSQDPDSWSAIVIGL</sequence>
<keyword evidence="1" id="KW-1133">Transmembrane helix</keyword>
<organism evidence="2 3">
    <name type="scientific">Modicella reniformis</name>
    <dbReference type="NCBI Taxonomy" id="1440133"/>
    <lineage>
        <taxon>Eukaryota</taxon>
        <taxon>Fungi</taxon>
        <taxon>Fungi incertae sedis</taxon>
        <taxon>Mucoromycota</taxon>
        <taxon>Mortierellomycotina</taxon>
        <taxon>Mortierellomycetes</taxon>
        <taxon>Mortierellales</taxon>
        <taxon>Mortierellaceae</taxon>
        <taxon>Modicella</taxon>
    </lineage>
</organism>
<dbReference type="OrthoDB" id="2390534at2759"/>
<evidence type="ECO:0000313" key="3">
    <source>
        <dbReference type="Proteomes" id="UP000749646"/>
    </source>
</evidence>
<dbReference type="Proteomes" id="UP000749646">
    <property type="component" value="Unassembled WGS sequence"/>
</dbReference>
<proteinExistence type="predicted"/>
<dbReference type="AlphaFoldDB" id="A0A9P6JF64"/>
<keyword evidence="1" id="KW-0812">Transmembrane</keyword>
<gene>
    <name evidence="2" type="ORF">BGZ65_012387</name>
</gene>
<keyword evidence="1" id="KW-0472">Membrane</keyword>
<reference evidence="2" key="1">
    <citation type="journal article" date="2020" name="Fungal Divers.">
        <title>Resolving the Mortierellaceae phylogeny through synthesis of multi-gene phylogenetics and phylogenomics.</title>
        <authorList>
            <person name="Vandepol N."/>
            <person name="Liber J."/>
            <person name="Desiro A."/>
            <person name="Na H."/>
            <person name="Kennedy M."/>
            <person name="Barry K."/>
            <person name="Grigoriev I.V."/>
            <person name="Miller A.N."/>
            <person name="O'Donnell K."/>
            <person name="Stajich J.E."/>
            <person name="Bonito G."/>
        </authorList>
    </citation>
    <scope>NUCLEOTIDE SEQUENCE</scope>
    <source>
        <strain evidence="2">MES-2147</strain>
    </source>
</reference>
<feature type="transmembrane region" description="Helical" evidence="1">
    <location>
        <begin position="76"/>
        <end position="92"/>
    </location>
</feature>
<feature type="transmembrane region" description="Helical" evidence="1">
    <location>
        <begin position="44"/>
        <end position="64"/>
    </location>
</feature>
<comment type="caution">
    <text evidence="2">The sequence shown here is derived from an EMBL/GenBank/DDBJ whole genome shotgun (WGS) entry which is preliminary data.</text>
</comment>
<evidence type="ECO:0000256" key="1">
    <source>
        <dbReference type="SAM" id="Phobius"/>
    </source>
</evidence>
<keyword evidence="3" id="KW-1185">Reference proteome</keyword>
<accession>A0A9P6JF64</accession>
<evidence type="ECO:0000313" key="2">
    <source>
        <dbReference type="EMBL" id="KAF9969004.1"/>
    </source>
</evidence>
<protein>
    <submittedName>
        <fullName evidence="2">Uncharacterized protein</fullName>
    </submittedName>
</protein>